<protein>
    <submittedName>
        <fullName evidence="1">Uncharacterized protein</fullName>
    </submittedName>
</protein>
<organism evidence="1 2">
    <name type="scientific">Hibiscus sabdariffa</name>
    <name type="common">roselle</name>
    <dbReference type="NCBI Taxonomy" id="183260"/>
    <lineage>
        <taxon>Eukaryota</taxon>
        <taxon>Viridiplantae</taxon>
        <taxon>Streptophyta</taxon>
        <taxon>Embryophyta</taxon>
        <taxon>Tracheophyta</taxon>
        <taxon>Spermatophyta</taxon>
        <taxon>Magnoliopsida</taxon>
        <taxon>eudicotyledons</taxon>
        <taxon>Gunneridae</taxon>
        <taxon>Pentapetalae</taxon>
        <taxon>rosids</taxon>
        <taxon>malvids</taxon>
        <taxon>Malvales</taxon>
        <taxon>Malvaceae</taxon>
        <taxon>Malvoideae</taxon>
        <taxon>Hibiscus</taxon>
    </lineage>
</organism>
<evidence type="ECO:0000313" key="1">
    <source>
        <dbReference type="EMBL" id="KAK9030765.1"/>
    </source>
</evidence>
<evidence type="ECO:0000313" key="2">
    <source>
        <dbReference type="Proteomes" id="UP001396334"/>
    </source>
</evidence>
<name>A0ABR2SZU5_9ROSI</name>
<dbReference type="Proteomes" id="UP001396334">
    <property type="component" value="Unassembled WGS sequence"/>
</dbReference>
<keyword evidence="2" id="KW-1185">Reference proteome</keyword>
<proteinExistence type="predicted"/>
<reference evidence="1 2" key="1">
    <citation type="journal article" date="2024" name="G3 (Bethesda)">
        <title>Genome assembly of Hibiscus sabdariffa L. provides insights into metabolisms of medicinal natural products.</title>
        <authorList>
            <person name="Kim T."/>
        </authorList>
    </citation>
    <scope>NUCLEOTIDE SEQUENCE [LARGE SCALE GENOMIC DNA]</scope>
    <source>
        <strain evidence="1">TK-2024</strain>
        <tissue evidence="1">Old leaves</tissue>
    </source>
</reference>
<comment type="caution">
    <text evidence="1">The sequence shown here is derived from an EMBL/GenBank/DDBJ whole genome shotgun (WGS) entry which is preliminary data.</text>
</comment>
<sequence length="102" mass="11058">MRGVLEEKGDFLGKHDKRAIGEPGYVGVNENVAGKIDTYGCSRVAEDLNLLVLKVHELATTALLEGGSNVEVVEDQVELYKVGEKLSWEARVDALNGAFPSE</sequence>
<accession>A0ABR2SZU5</accession>
<gene>
    <name evidence="1" type="ORF">V6N11_032177</name>
</gene>
<dbReference type="EMBL" id="JBBPBN010000010">
    <property type="protein sequence ID" value="KAK9030765.1"/>
    <property type="molecule type" value="Genomic_DNA"/>
</dbReference>